<keyword evidence="3" id="KW-1185">Reference proteome</keyword>
<proteinExistence type="predicted"/>
<organism evidence="2 3">
    <name type="scientific">Rhizobium favelukesii</name>
    <dbReference type="NCBI Taxonomy" id="348824"/>
    <lineage>
        <taxon>Bacteria</taxon>
        <taxon>Pseudomonadati</taxon>
        <taxon>Pseudomonadota</taxon>
        <taxon>Alphaproteobacteria</taxon>
        <taxon>Hyphomicrobiales</taxon>
        <taxon>Rhizobiaceae</taxon>
        <taxon>Rhizobium/Agrobacterium group</taxon>
        <taxon>Rhizobium</taxon>
    </lineage>
</organism>
<dbReference type="EMBL" id="HG916852">
    <property type="protein sequence ID" value="CDM57639.1"/>
    <property type="molecule type" value="Genomic_DNA"/>
</dbReference>
<evidence type="ECO:0000256" key="1">
    <source>
        <dbReference type="SAM" id="MobiDB-lite"/>
    </source>
</evidence>
<reference evidence="2" key="1">
    <citation type="submission" date="2013-11" db="EMBL/GenBank/DDBJ databases">
        <title>Draft genome sequence of the broad-host-range Rhizobium sp. LPU83 strain, a member of the low-genetic diversity Oregon-like Rhizobium sp. group.</title>
        <authorList>
            <person name="Wibberg D."/>
            <person name="Puehler A."/>
            <person name="Schlueter A."/>
        </authorList>
    </citation>
    <scope>NUCLEOTIDE SEQUENCE [LARGE SCALE GENOMIC DNA]</scope>
    <source>
        <strain evidence="2">LPU83</strain>
    </source>
</reference>
<accession>W6R9N8</accession>
<evidence type="ECO:0000313" key="2">
    <source>
        <dbReference type="EMBL" id="CDM57639.1"/>
    </source>
</evidence>
<gene>
    <name evidence="2" type="ORF">LPU83_1982</name>
</gene>
<dbReference type="KEGG" id="rhl:LPU83_1982"/>
<protein>
    <submittedName>
        <fullName evidence="2">Uncharacterized protein</fullName>
    </submittedName>
</protein>
<evidence type="ECO:0000313" key="3">
    <source>
        <dbReference type="Proteomes" id="UP000019443"/>
    </source>
</evidence>
<sequence>MAELYASPDTNLHRKGRKGPSRNGILAMSR</sequence>
<feature type="region of interest" description="Disordered" evidence="1">
    <location>
        <begin position="1"/>
        <end position="30"/>
    </location>
</feature>
<dbReference type="HOGENOM" id="CLU_3405112_0_0_5"/>
<name>W6R9N8_9HYPH</name>
<dbReference type="AlphaFoldDB" id="W6R9N8"/>
<dbReference type="Proteomes" id="UP000019443">
    <property type="component" value="Chromosome"/>
</dbReference>